<dbReference type="Proteomes" id="UP001597520">
    <property type="component" value="Unassembled WGS sequence"/>
</dbReference>
<accession>A0ABW5T312</accession>
<sequence length="286" mass="31994">MKKRTALVFGVSCVFMLGACSEEGEQQSSQTDASVDNAEDVLTQSVEAMSDVNSYSIDMDMQQEMKMGEQTTPVDTSISMDIVQDPLSFAQEMTTTNPSTGEDMVMEQYLAEDGTIYMEVPMQNTWMKTDASSLGIENLEDIEMSPEAQLDMLREVTENMTMEEEEGQYVLHIEGSGDKLLEIGTEFAMMESDPQMEDQLETIMNAMDIESFQYTMYIDKETFYQEEMEMSMDLSIEEGGSSMEMSQTTSAVMSGFNETESVDVPSEAVENAGEMEEDMMQPNTGQ</sequence>
<dbReference type="EMBL" id="JBHUML010000003">
    <property type="protein sequence ID" value="MFD2706329.1"/>
    <property type="molecule type" value="Genomic_DNA"/>
</dbReference>
<evidence type="ECO:0000313" key="2">
    <source>
        <dbReference type="Proteomes" id="UP001597520"/>
    </source>
</evidence>
<keyword evidence="2" id="KW-1185">Reference proteome</keyword>
<proteinExistence type="predicted"/>
<dbReference type="InterPro" id="IPR046720">
    <property type="entry name" value="DUF6612"/>
</dbReference>
<dbReference type="Gene3D" id="2.50.20.20">
    <property type="match status" value="1"/>
</dbReference>
<dbReference type="Pfam" id="PF20316">
    <property type="entry name" value="DUF6612"/>
    <property type="match status" value="1"/>
</dbReference>
<name>A0ABW5T312_9BACI</name>
<reference evidence="2" key="1">
    <citation type="journal article" date="2019" name="Int. J. Syst. Evol. Microbiol.">
        <title>The Global Catalogue of Microorganisms (GCM) 10K type strain sequencing project: providing services to taxonomists for standard genome sequencing and annotation.</title>
        <authorList>
            <consortium name="The Broad Institute Genomics Platform"/>
            <consortium name="The Broad Institute Genome Sequencing Center for Infectious Disease"/>
            <person name="Wu L."/>
            <person name="Ma J."/>
        </authorList>
    </citation>
    <scope>NUCLEOTIDE SEQUENCE [LARGE SCALE GENOMIC DNA]</scope>
    <source>
        <strain evidence="2">KCTC 33792</strain>
    </source>
</reference>
<gene>
    <name evidence="1" type="ORF">ACFSUB_12740</name>
</gene>
<dbReference type="RefSeq" id="WP_380713627.1">
    <property type="nucleotide sequence ID" value="NZ_JBHUML010000003.1"/>
</dbReference>
<dbReference type="PROSITE" id="PS51257">
    <property type="entry name" value="PROKAR_LIPOPROTEIN"/>
    <property type="match status" value="1"/>
</dbReference>
<comment type="caution">
    <text evidence="1">The sequence shown here is derived from an EMBL/GenBank/DDBJ whole genome shotgun (WGS) entry which is preliminary data.</text>
</comment>
<organism evidence="1 2">
    <name type="scientific">Salibacterium lacus</name>
    <dbReference type="NCBI Taxonomy" id="1898109"/>
    <lineage>
        <taxon>Bacteria</taxon>
        <taxon>Bacillati</taxon>
        <taxon>Bacillota</taxon>
        <taxon>Bacilli</taxon>
        <taxon>Bacillales</taxon>
        <taxon>Bacillaceae</taxon>
    </lineage>
</organism>
<protein>
    <submittedName>
        <fullName evidence="1">DUF6612 family protein</fullName>
    </submittedName>
</protein>
<evidence type="ECO:0000313" key="1">
    <source>
        <dbReference type="EMBL" id="MFD2706329.1"/>
    </source>
</evidence>